<reference evidence="2 3" key="1">
    <citation type="journal article" date="2023" name="Plants (Basel)">
        <title>Bridging the Gap: Combining Genomics and Transcriptomics Approaches to Understand Stylosanthes scabra, an Orphan Legume from the Brazilian Caatinga.</title>
        <authorList>
            <person name="Ferreira-Neto J.R.C."/>
            <person name="da Silva M.D."/>
            <person name="Binneck E."/>
            <person name="de Melo N.F."/>
            <person name="da Silva R.H."/>
            <person name="de Melo A.L.T.M."/>
            <person name="Pandolfi V."/>
            <person name="Bustamante F.O."/>
            <person name="Brasileiro-Vidal A.C."/>
            <person name="Benko-Iseppon A.M."/>
        </authorList>
    </citation>
    <scope>NUCLEOTIDE SEQUENCE [LARGE SCALE GENOMIC DNA]</scope>
    <source>
        <tissue evidence="2">Leaves</tissue>
    </source>
</reference>
<accession>A0ABU6TC84</accession>
<evidence type="ECO:0000256" key="1">
    <source>
        <dbReference type="SAM" id="MobiDB-lite"/>
    </source>
</evidence>
<feature type="region of interest" description="Disordered" evidence="1">
    <location>
        <begin position="1"/>
        <end position="48"/>
    </location>
</feature>
<evidence type="ECO:0000313" key="2">
    <source>
        <dbReference type="EMBL" id="MED6146155.1"/>
    </source>
</evidence>
<proteinExistence type="predicted"/>
<gene>
    <name evidence="2" type="ORF">PIB30_031969</name>
</gene>
<evidence type="ECO:0000313" key="3">
    <source>
        <dbReference type="Proteomes" id="UP001341840"/>
    </source>
</evidence>
<sequence length="133" mass="14320">MRSGGSGSGAMPDMHPPPPPPPPPPPAPSQTPSPQHDQGGTGSPSMMMTPIMFDTFNILFICVNRRILRSRHITDGLAVGQAVGKTNYRRPKLAPLVVKMDPQSNPIRKCADLIRSDPEAKNADLSNLIRAHP</sequence>
<protein>
    <submittedName>
        <fullName evidence="2">Uncharacterized protein</fullName>
    </submittedName>
</protein>
<name>A0ABU6TC84_9FABA</name>
<dbReference type="EMBL" id="JASCZI010090760">
    <property type="protein sequence ID" value="MED6146155.1"/>
    <property type="molecule type" value="Genomic_DNA"/>
</dbReference>
<feature type="compositionally biased region" description="Pro residues" evidence="1">
    <location>
        <begin position="14"/>
        <end position="31"/>
    </location>
</feature>
<dbReference type="Proteomes" id="UP001341840">
    <property type="component" value="Unassembled WGS sequence"/>
</dbReference>
<organism evidence="2 3">
    <name type="scientific">Stylosanthes scabra</name>
    <dbReference type="NCBI Taxonomy" id="79078"/>
    <lineage>
        <taxon>Eukaryota</taxon>
        <taxon>Viridiplantae</taxon>
        <taxon>Streptophyta</taxon>
        <taxon>Embryophyta</taxon>
        <taxon>Tracheophyta</taxon>
        <taxon>Spermatophyta</taxon>
        <taxon>Magnoliopsida</taxon>
        <taxon>eudicotyledons</taxon>
        <taxon>Gunneridae</taxon>
        <taxon>Pentapetalae</taxon>
        <taxon>rosids</taxon>
        <taxon>fabids</taxon>
        <taxon>Fabales</taxon>
        <taxon>Fabaceae</taxon>
        <taxon>Papilionoideae</taxon>
        <taxon>50 kb inversion clade</taxon>
        <taxon>dalbergioids sensu lato</taxon>
        <taxon>Dalbergieae</taxon>
        <taxon>Pterocarpus clade</taxon>
        <taxon>Stylosanthes</taxon>
    </lineage>
</organism>
<keyword evidence="3" id="KW-1185">Reference proteome</keyword>
<comment type="caution">
    <text evidence="2">The sequence shown here is derived from an EMBL/GenBank/DDBJ whole genome shotgun (WGS) entry which is preliminary data.</text>
</comment>